<proteinExistence type="predicted"/>
<dbReference type="RefSeq" id="WP_187578009.1">
    <property type="nucleotide sequence ID" value="NZ_CP060713.1"/>
</dbReference>
<dbReference type="AlphaFoldDB" id="A0A7G9R992"/>
<dbReference type="EMBL" id="CP060713">
    <property type="protein sequence ID" value="QNN52167.1"/>
    <property type="molecule type" value="Genomic_DNA"/>
</dbReference>
<dbReference type="KEGG" id="nmes:H9L09_16950"/>
<dbReference type="GO" id="GO:0016740">
    <property type="term" value="F:transferase activity"/>
    <property type="evidence" value="ECO:0007669"/>
    <property type="project" value="UniProtKB-KW"/>
</dbReference>
<gene>
    <name evidence="1" type="ORF">H9L09_16950</name>
</gene>
<protein>
    <submittedName>
        <fullName evidence="1">Nucleotidyltransferase family protein</fullName>
    </submittedName>
</protein>
<evidence type="ECO:0000313" key="1">
    <source>
        <dbReference type="EMBL" id="QNN52167.1"/>
    </source>
</evidence>
<dbReference type="InterPro" id="IPR039498">
    <property type="entry name" value="NTP_transf_5"/>
</dbReference>
<evidence type="ECO:0000313" key="2">
    <source>
        <dbReference type="Proteomes" id="UP000515947"/>
    </source>
</evidence>
<keyword evidence="2" id="KW-1185">Reference proteome</keyword>
<dbReference type="Proteomes" id="UP000515947">
    <property type="component" value="Chromosome"/>
</dbReference>
<accession>A0A7G9R992</accession>
<reference evidence="1 2" key="1">
    <citation type="submission" date="2020-08" db="EMBL/GenBank/DDBJ databases">
        <title>Genome sequence of Nocardioides mesophilus KACC 16243T.</title>
        <authorList>
            <person name="Hyun D.-W."/>
            <person name="Bae J.-W."/>
        </authorList>
    </citation>
    <scope>NUCLEOTIDE SEQUENCE [LARGE SCALE GENOMIC DNA]</scope>
    <source>
        <strain evidence="1 2">KACC 16243</strain>
    </source>
</reference>
<sequence>MPTWSESGHYSPAVRAVAAYGLAGTVLELPSEPLGDPAFAGLHANVRQQKLTGLFWAAIRGGALPVTDEQRDQAEEIHIRASVAILMLEDLLVRTVTALDDAGIPVRVLKGPVSARLDHTDVSHRAYGDIDLLVPSSSYYDAVRLLESQGCRRSYPEPRPGFDQRFGKGTAMRTPAGLEIDLHRTFTMGPYGGLLDLDGLWRESEPFSLGGRTMHALPREARLLHACYHAALGDRRPQLVPLRDVAQILLTREIDWSRFRELMRNSRGEAVVARAIRTSWNELRLADVLQASAWASAHRSTRREASHLSVYGASSSYAARSFAAVRTLPIRQRPRYVLSLALPERSYLEDRHSGLMSRLRHGVTEIRANRSEQ</sequence>
<organism evidence="1 2">
    <name type="scientific">Nocardioides mesophilus</name>
    <dbReference type="NCBI Taxonomy" id="433659"/>
    <lineage>
        <taxon>Bacteria</taxon>
        <taxon>Bacillati</taxon>
        <taxon>Actinomycetota</taxon>
        <taxon>Actinomycetes</taxon>
        <taxon>Propionibacteriales</taxon>
        <taxon>Nocardioidaceae</taxon>
        <taxon>Nocardioides</taxon>
    </lineage>
</organism>
<keyword evidence="1" id="KW-0808">Transferase</keyword>
<dbReference type="Pfam" id="PF14907">
    <property type="entry name" value="NTP_transf_5"/>
    <property type="match status" value="1"/>
</dbReference>
<name>A0A7G9R992_9ACTN</name>